<name>A0A1I4GNW6_9HYPH</name>
<dbReference type="AlphaFoldDB" id="A0A1I4GNW6"/>
<dbReference type="STRING" id="582667.SAMN05192568_1003137"/>
<gene>
    <name evidence="1" type="ORF">SAMN05192568_1003137</name>
</gene>
<dbReference type="EMBL" id="FOTK01000003">
    <property type="protein sequence ID" value="SFL31724.1"/>
    <property type="molecule type" value="Genomic_DNA"/>
</dbReference>
<proteinExistence type="predicted"/>
<dbReference type="RefSeq" id="WP_092037591.1">
    <property type="nucleotide sequence ID" value="NZ_FOTK01000003.1"/>
</dbReference>
<organism evidence="1 2">
    <name type="scientific">Methylobacterium pseudosasicola</name>
    <dbReference type="NCBI Taxonomy" id="582667"/>
    <lineage>
        <taxon>Bacteria</taxon>
        <taxon>Pseudomonadati</taxon>
        <taxon>Pseudomonadota</taxon>
        <taxon>Alphaproteobacteria</taxon>
        <taxon>Hyphomicrobiales</taxon>
        <taxon>Methylobacteriaceae</taxon>
        <taxon>Methylobacterium</taxon>
    </lineage>
</organism>
<dbReference type="Proteomes" id="UP000199048">
    <property type="component" value="Unassembled WGS sequence"/>
</dbReference>
<accession>A0A1I4GNW6</accession>
<sequence length="70" mass="7749">MTAFPDSQNDDPAEDLERMNAVLAEWAARSAADSATLIDRFEDLGYAVRGKSEDEIAEILRQPPTGPRRT</sequence>
<protein>
    <submittedName>
        <fullName evidence="1">Uncharacterized protein</fullName>
    </submittedName>
</protein>
<reference evidence="2" key="1">
    <citation type="submission" date="2016-10" db="EMBL/GenBank/DDBJ databases">
        <authorList>
            <person name="Varghese N."/>
            <person name="Submissions S."/>
        </authorList>
    </citation>
    <scope>NUCLEOTIDE SEQUENCE [LARGE SCALE GENOMIC DNA]</scope>
    <source>
        <strain evidence="2">BL36</strain>
    </source>
</reference>
<dbReference type="OrthoDB" id="8002611at2"/>
<evidence type="ECO:0000313" key="1">
    <source>
        <dbReference type="EMBL" id="SFL31724.1"/>
    </source>
</evidence>
<evidence type="ECO:0000313" key="2">
    <source>
        <dbReference type="Proteomes" id="UP000199048"/>
    </source>
</evidence>
<keyword evidence="2" id="KW-1185">Reference proteome</keyword>